<dbReference type="GO" id="GO:0005886">
    <property type="term" value="C:plasma membrane"/>
    <property type="evidence" value="ECO:0007669"/>
    <property type="project" value="UniProtKB-SubCell"/>
</dbReference>
<dbReference type="FunFam" id="1.10.510.10:FF:000783">
    <property type="entry name" value="Proline-rich receptor-like protein kinase PERK4"/>
    <property type="match status" value="1"/>
</dbReference>
<feature type="transmembrane region" description="Helical" evidence="16">
    <location>
        <begin position="373"/>
        <end position="396"/>
    </location>
</feature>
<dbReference type="SUPFAM" id="SSF56112">
    <property type="entry name" value="Protein kinase-like (PK-like)"/>
    <property type="match status" value="1"/>
</dbReference>
<feature type="compositionally biased region" description="Low complexity" evidence="15">
    <location>
        <begin position="346"/>
        <end position="368"/>
    </location>
</feature>
<evidence type="ECO:0000256" key="5">
    <source>
        <dbReference type="ARBA" id="ARBA00022679"/>
    </source>
</evidence>
<dbReference type="Gene3D" id="3.30.200.20">
    <property type="entry name" value="Phosphorylase Kinase, domain 1"/>
    <property type="match status" value="1"/>
</dbReference>
<evidence type="ECO:0000256" key="13">
    <source>
        <dbReference type="ARBA" id="ARBA00048679"/>
    </source>
</evidence>
<evidence type="ECO:0000256" key="16">
    <source>
        <dbReference type="SAM" id="Phobius"/>
    </source>
</evidence>
<dbReference type="PROSITE" id="PS00108">
    <property type="entry name" value="PROTEIN_KINASE_ST"/>
    <property type="match status" value="1"/>
</dbReference>
<feature type="region of interest" description="Disordered" evidence="15">
    <location>
        <begin position="155"/>
        <end position="368"/>
    </location>
</feature>
<accession>A0A2G2WXG8</accession>
<dbReference type="FunFam" id="3.30.200.20:FF:000212">
    <property type="entry name" value="Proline-rich receptor-like protein kinase PERK8"/>
    <property type="match status" value="1"/>
</dbReference>
<dbReference type="EMBL" id="MLFT02000004">
    <property type="protein sequence ID" value="PHT49915.1"/>
    <property type="molecule type" value="Genomic_DNA"/>
</dbReference>
<dbReference type="GO" id="GO:0004674">
    <property type="term" value="F:protein serine/threonine kinase activity"/>
    <property type="evidence" value="ECO:0007669"/>
    <property type="project" value="UniProtKB-KW"/>
</dbReference>
<dbReference type="InterPro" id="IPR047117">
    <property type="entry name" value="PERK1-13-like"/>
</dbReference>
<evidence type="ECO:0000256" key="14">
    <source>
        <dbReference type="PROSITE-ProRule" id="PRU10141"/>
    </source>
</evidence>
<keyword evidence="7 14" id="KW-0547">Nucleotide-binding</keyword>
<keyword evidence="10 16" id="KW-1133">Transmembrane helix</keyword>
<dbReference type="Pfam" id="PF07714">
    <property type="entry name" value="PK_Tyr_Ser-Thr"/>
    <property type="match status" value="1"/>
</dbReference>
<dbReference type="Gene3D" id="1.10.510.10">
    <property type="entry name" value="Transferase(Phosphotransferase) domain 1"/>
    <property type="match status" value="1"/>
</dbReference>
<dbReference type="GO" id="GO:0005524">
    <property type="term" value="F:ATP binding"/>
    <property type="evidence" value="ECO:0007669"/>
    <property type="project" value="UniProtKB-UniRule"/>
</dbReference>
<dbReference type="InterPro" id="IPR000719">
    <property type="entry name" value="Prot_kinase_dom"/>
</dbReference>
<dbReference type="OrthoDB" id="4062651at2759"/>
<dbReference type="Proteomes" id="UP000224567">
    <property type="component" value="Unassembled WGS sequence"/>
</dbReference>
<dbReference type="AlphaFoldDB" id="A0A2G2WXG8"/>
<dbReference type="SMART" id="SM00220">
    <property type="entry name" value="S_TKc"/>
    <property type="match status" value="1"/>
</dbReference>
<gene>
    <name evidence="18" type="ORF">CQW23_09662</name>
</gene>
<proteinExistence type="predicted"/>
<protein>
    <recommendedName>
        <fullName evidence="2">non-specific serine/threonine protein kinase</fullName>
        <ecNumber evidence="2">2.7.11.1</ecNumber>
    </recommendedName>
</protein>
<keyword evidence="6 16" id="KW-0812">Transmembrane</keyword>
<evidence type="ECO:0000256" key="15">
    <source>
        <dbReference type="SAM" id="MobiDB-lite"/>
    </source>
</evidence>
<evidence type="ECO:0000256" key="10">
    <source>
        <dbReference type="ARBA" id="ARBA00022989"/>
    </source>
</evidence>
<feature type="compositionally biased region" description="Polar residues" evidence="15">
    <location>
        <begin position="877"/>
        <end position="888"/>
    </location>
</feature>
<evidence type="ECO:0000256" key="8">
    <source>
        <dbReference type="ARBA" id="ARBA00022777"/>
    </source>
</evidence>
<feature type="compositionally biased region" description="Pro residues" evidence="15">
    <location>
        <begin position="241"/>
        <end position="269"/>
    </location>
</feature>
<comment type="catalytic activity">
    <reaction evidence="12">
        <text>L-threonyl-[protein] + ATP = O-phospho-L-threonyl-[protein] + ADP + H(+)</text>
        <dbReference type="Rhea" id="RHEA:46608"/>
        <dbReference type="Rhea" id="RHEA-COMP:11060"/>
        <dbReference type="Rhea" id="RHEA-COMP:11605"/>
        <dbReference type="ChEBI" id="CHEBI:15378"/>
        <dbReference type="ChEBI" id="CHEBI:30013"/>
        <dbReference type="ChEBI" id="CHEBI:30616"/>
        <dbReference type="ChEBI" id="CHEBI:61977"/>
        <dbReference type="ChEBI" id="CHEBI:456216"/>
        <dbReference type="EC" id="2.7.11.1"/>
    </reaction>
</comment>
<keyword evidence="4" id="KW-0723">Serine/threonine-protein kinase</keyword>
<dbReference type="PROSITE" id="PS50011">
    <property type="entry name" value="PROTEIN_KINASE_DOM"/>
    <property type="match status" value="1"/>
</dbReference>
<feature type="compositionally biased region" description="Pro residues" evidence="15">
    <location>
        <begin position="173"/>
        <end position="204"/>
    </location>
</feature>
<dbReference type="EC" id="2.7.11.1" evidence="2"/>
<feature type="compositionally biased region" description="Pro residues" evidence="15">
    <location>
        <begin position="284"/>
        <end position="327"/>
    </location>
</feature>
<reference evidence="19" key="2">
    <citation type="journal article" date="2017" name="J. Anim. Genet.">
        <title>Multiple reference genome sequences of hot pepper reveal the massive evolution of plant disease resistance genes by retroduplication.</title>
        <authorList>
            <person name="Kim S."/>
            <person name="Park J."/>
            <person name="Yeom S.-I."/>
            <person name="Kim Y.-M."/>
            <person name="Seo E."/>
            <person name="Kim K.-T."/>
            <person name="Kim M.-S."/>
            <person name="Lee J.M."/>
            <person name="Cheong K."/>
            <person name="Shin H.-S."/>
            <person name="Kim S.-B."/>
            <person name="Han K."/>
            <person name="Lee J."/>
            <person name="Park M."/>
            <person name="Lee H.-A."/>
            <person name="Lee H.-Y."/>
            <person name="Lee Y."/>
            <person name="Oh S."/>
            <person name="Lee J.H."/>
            <person name="Choi E."/>
            <person name="Choi E."/>
            <person name="Lee S.E."/>
            <person name="Jeon J."/>
            <person name="Kim H."/>
            <person name="Choi G."/>
            <person name="Song H."/>
            <person name="Lee J."/>
            <person name="Lee S.-C."/>
            <person name="Kwon J.-K."/>
            <person name="Lee H.-Y."/>
            <person name="Koo N."/>
            <person name="Hong Y."/>
            <person name="Kim R.W."/>
            <person name="Kang W.-H."/>
            <person name="Huh J.H."/>
            <person name="Kang B.-C."/>
            <person name="Yang T.-J."/>
            <person name="Lee Y.-H."/>
            <person name="Bennetzen J.L."/>
            <person name="Choi D."/>
        </authorList>
    </citation>
    <scope>NUCLEOTIDE SEQUENCE [LARGE SCALE GENOMIC DNA]</scope>
    <source>
        <strain evidence="19">cv. PBC81</strain>
    </source>
</reference>
<dbReference type="InterPro" id="IPR001245">
    <property type="entry name" value="Ser-Thr/Tyr_kinase_cat_dom"/>
</dbReference>
<feature type="binding site" evidence="14">
    <location>
        <position position="542"/>
    </location>
    <ligand>
        <name>ATP</name>
        <dbReference type="ChEBI" id="CHEBI:30616"/>
    </ligand>
</feature>
<dbReference type="InterPro" id="IPR017441">
    <property type="entry name" value="Protein_kinase_ATP_BS"/>
</dbReference>
<comment type="catalytic activity">
    <reaction evidence="13">
        <text>L-seryl-[protein] + ATP = O-phospho-L-seryl-[protein] + ADP + H(+)</text>
        <dbReference type="Rhea" id="RHEA:17989"/>
        <dbReference type="Rhea" id="RHEA-COMP:9863"/>
        <dbReference type="Rhea" id="RHEA-COMP:11604"/>
        <dbReference type="ChEBI" id="CHEBI:15378"/>
        <dbReference type="ChEBI" id="CHEBI:29999"/>
        <dbReference type="ChEBI" id="CHEBI:30616"/>
        <dbReference type="ChEBI" id="CHEBI:83421"/>
        <dbReference type="ChEBI" id="CHEBI:456216"/>
        <dbReference type="EC" id="2.7.11.1"/>
    </reaction>
</comment>
<dbReference type="InterPro" id="IPR011009">
    <property type="entry name" value="Kinase-like_dom_sf"/>
</dbReference>
<keyword evidence="19" id="KW-1185">Reference proteome</keyword>
<keyword evidence="9 14" id="KW-0067">ATP-binding</keyword>
<comment type="caution">
    <text evidence="18">The sequence shown here is derived from an EMBL/GenBank/DDBJ whole genome shotgun (WGS) entry which is preliminary data.</text>
</comment>
<evidence type="ECO:0000256" key="11">
    <source>
        <dbReference type="ARBA" id="ARBA00023136"/>
    </source>
</evidence>
<keyword evidence="11 16" id="KW-0472">Membrane</keyword>
<feature type="compositionally biased region" description="Pro residues" evidence="15">
    <location>
        <begin position="211"/>
        <end position="233"/>
    </location>
</feature>
<dbReference type="CDD" id="cd14066">
    <property type="entry name" value="STKc_IRAK"/>
    <property type="match status" value="1"/>
</dbReference>
<evidence type="ECO:0000256" key="1">
    <source>
        <dbReference type="ARBA" id="ARBA00004162"/>
    </source>
</evidence>
<comment type="subcellular location">
    <subcellularLocation>
        <location evidence="1">Cell membrane</location>
        <topology evidence="1">Single-pass membrane protein</topology>
    </subcellularLocation>
</comment>
<reference evidence="18 19" key="1">
    <citation type="journal article" date="2017" name="Genome Biol.">
        <title>New reference genome sequences of hot pepper reveal the massive evolution of plant disease-resistance genes by retroduplication.</title>
        <authorList>
            <person name="Kim S."/>
            <person name="Park J."/>
            <person name="Yeom S.I."/>
            <person name="Kim Y.M."/>
            <person name="Seo E."/>
            <person name="Kim K.T."/>
            <person name="Kim M.S."/>
            <person name="Lee J.M."/>
            <person name="Cheong K."/>
            <person name="Shin H.S."/>
            <person name="Kim S.B."/>
            <person name="Han K."/>
            <person name="Lee J."/>
            <person name="Park M."/>
            <person name="Lee H.A."/>
            <person name="Lee H.Y."/>
            <person name="Lee Y."/>
            <person name="Oh S."/>
            <person name="Lee J.H."/>
            <person name="Choi E."/>
            <person name="Choi E."/>
            <person name="Lee S.E."/>
            <person name="Jeon J."/>
            <person name="Kim H."/>
            <person name="Choi G."/>
            <person name="Song H."/>
            <person name="Lee J."/>
            <person name="Lee S.C."/>
            <person name="Kwon J.K."/>
            <person name="Lee H.Y."/>
            <person name="Koo N."/>
            <person name="Hong Y."/>
            <person name="Kim R.W."/>
            <person name="Kang W.H."/>
            <person name="Huh J.H."/>
            <person name="Kang B.C."/>
            <person name="Yang T.J."/>
            <person name="Lee Y.H."/>
            <person name="Bennetzen J.L."/>
            <person name="Choi D."/>
        </authorList>
    </citation>
    <scope>NUCLEOTIDE SEQUENCE [LARGE SCALE GENOMIC DNA]</scope>
    <source>
        <strain evidence="19">cv. PBC81</strain>
    </source>
</reference>
<dbReference type="STRING" id="33114.A0A2G2WXG8"/>
<dbReference type="PANTHER" id="PTHR47982">
    <property type="entry name" value="PROLINE-RICH RECEPTOR-LIKE PROTEIN KINASE PERK4"/>
    <property type="match status" value="1"/>
</dbReference>
<dbReference type="InterPro" id="IPR008271">
    <property type="entry name" value="Ser/Thr_kinase_AS"/>
</dbReference>
<dbReference type="PANTHER" id="PTHR47982:SF6">
    <property type="entry name" value="PROLINE-RICH RECEPTOR-LIKE PROTEIN KINASE PERK4"/>
    <property type="match status" value="1"/>
</dbReference>
<name>A0A2G2WXG8_CAPBA</name>
<feature type="region of interest" description="Disordered" evidence="15">
    <location>
        <begin position="866"/>
        <end position="897"/>
    </location>
</feature>
<keyword evidence="8" id="KW-0418">Kinase</keyword>
<organism evidence="18 19">
    <name type="scientific">Capsicum baccatum</name>
    <name type="common">Peruvian pepper</name>
    <dbReference type="NCBI Taxonomy" id="33114"/>
    <lineage>
        <taxon>Eukaryota</taxon>
        <taxon>Viridiplantae</taxon>
        <taxon>Streptophyta</taxon>
        <taxon>Embryophyta</taxon>
        <taxon>Tracheophyta</taxon>
        <taxon>Spermatophyta</taxon>
        <taxon>Magnoliopsida</taxon>
        <taxon>eudicotyledons</taxon>
        <taxon>Gunneridae</taxon>
        <taxon>Pentapetalae</taxon>
        <taxon>asterids</taxon>
        <taxon>lamiids</taxon>
        <taxon>Solanales</taxon>
        <taxon>Solanaceae</taxon>
        <taxon>Solanoideae</taxon>
        <taxon>Capsiceae</taxon>
        <taxon>Capsicum</taxon>
    </lineage>
</organism>
<evidence type="ECO:0000259" key="17">
    <source>
        <dbReference type="PROSITE" id="PS50011"/>
    </source>
</evidence>
<evidence type="ECO:0000256" key="9">
    <source>
        <dbReference type="ARBA" id="ARBA00022840"/>
    </source>
</evidence>
<evidence type="ECO:0000256" key="3">
    <source>
        <dbReference type="ARBA" id="ARBA00022475"/>
    </source>
</evidence>
<evidence type="ECO:0000256" key="2">
    <source>
        <dbReference type="ARBA" id="ARBA00012513"/>
    </source>
</evidence>
<sequence>MKKKSTKSFRKYGIRWREQAARVKLQMKESKIVKVFIQAQDETYYQHLLPTLGKSFIEVLKMGKMIENGIKTGRIVDLEFWVEGIRFSSCRSSYDLQQVRKIEDGPNSDDDGNLVSWQSIRGIEELLRPKIKIVFPTLRLDFTLNLGRKFSVVNMENSPSSSPPSPNSSSSSSPPPPSPSSSPDSSPPPSPPPPSSSSPPPSSPSPSKSDSPPPPSPESSPPPKSNSSPPPSPDKSAPPKSDSPPPASPPPTNSSPPPPSPSDSSPPSPKSSNSSPPSDTPNTQSPPPSPSSPPPPTTNTKTPPPKIASPNIPNSPPSPTFSPPVPNSPDSSLSPPGKALPPPSQDSPLNKSSGSSGSNHSSPPDHSSSTANVIIVAAIAVAGILILAVVIICLLCNRRKKKQPYYVDPAHMPPSKGGDPYYNTATYSSPNPNTDHIVTLAPPPGVMGTPQEARGWGPPPPPLAANTSSEFSSGYSSHVPGGGAGAVAAISPNYGGLSKIQFSYADLATATGGFSQANLLGQGGFGFVHKGVLTDGSVVAVKSLKSGSGQGEREFQAEVEIISRVHHRHLVSLVGYCIADGQRMLVYEFVSNGTLEYHLHGKGRPVMDWTLRVKIALGSAKGLAYLHEDCHPRIIHRDIKGANILLDNNYEAMVADFGLAKLTEDNNTHVSTRVMGTFGYLAPEYASSGKLTEKSDVFSFGVMLLELITGRKPLDTTNKIMEDSLARPFLTKALEENNYDELVDPRLEGKYDADELHRMVACAAASVRHSARRRPKMSQASSQNTIYYNVCNMQKIVYAFTIIIVRALDGDASLEDLNEKAGKNTTNFGGASGPPTDIYDTRAYNADMMKFRQMVMTSKEFNSSEYGGTSDYGLHPSDTSSEFSSDYNHTGVRKQGK</sequence>
<keyword evidence="3" id="KW-1003">Cell membrane</keyword>
<evidence type="ECO:0000256" key="4">
    <source>
        <dbReference type="ARBA" id="ARBA00022527"/>
    </source>
</evidence>
<evidence type="ECO:0000256" key="7">
    <source>
        <dbReference type="ARBA" id="ARBA00022741"/>
    </source>
</evidence>
<dbReference type="PROSITE" id="PS00107">
    <property type="entry name" value="PROTEIN_KINASE_ATP"/>
    <property type="match status" value="1"/>
</dbReference>
<evidence type="ECO:0000313" key="18">
    <source>
        <dbReference type="EMBL" id="PHT49915.1"/>
    </source>
</evidence>
<evidence type="ECO:0000256" key="12">
    <source>
        <dbReference type="ARBA" id="ARBA00047899"/>
    </source>
</evidence>
<evidence type="ECO:0000313" key="19">
    <source>
        <dbReference type="Proteomes" id="UP000224567"/>
    </source>
</evidence>
<feature type="compositionally biased region" description="Low complexity" evidence="15">
    <location>
        <begin position="270"/>
        <end position="283"/>
    </location>
</feature>
<feature type="domain" description="Protein kinase" evidence="17">
    <location>
        <begin position="514"/>
        <end position="788"/>
    </location>
</feature>
<keyword evidence="5" id="KW-0808">Transferase</keyword>
<evidence type="ECO:0000256" key="6">
    <source>
        <dbReference type="ARBA" id="ARBA00022692"/>
    </source>
</evidence>